<reference evidence="3 4" key="1">
    <citation type="submission" date="2019-02" db="EMBL/GenBank/DDBJ databases">
        <title>Deep-cultivation of Planctomycetes and their phenomic and genomic characterization uncovers novel biology.</title>
        <authorList>
            <person name="Wiegand S."/>
            <person name="Jogler M."/>
            <person name="Boedeker C."/>
            <person name="Pinto D."/>
            <person name="Vollmers J."/>
            <person name="Rivas-Marin E."/>
            <person name="Kohn T."/>
            <person name="Peeters S.H."/>
            <person name="Heuer A."/>
            <person name="Rast P."/>
            <person name="Oberbeckmann S."/>
            <person name="Bunk B."/>
            <person name="Jeske O."/>
            <person name="Meyerdierks A."/>
            <person name="Storesund J.E."/>
            <person name="Kallscheuer N."/>
            <person name="Luecker S."/>
            <person name="Lage O.M."/>
            <person name="Pohl T."/>
            <person name="Merkel B.J."/>
            <person name="Hornburger P."/>
            <person name="Mueller R.-W."/>
            <person name="Bruemmer F."/>
            <person name="Labrenz M."/>
            <person name="Spormann A.M."/>
            <person name="Op Den Camp H."/>
            <person name="Overmann J."/>
            <person name="Amann R."/>
            <person name="Jetten M.S.M."/>
            <person name="Mascher T."/>
            <person name="Medema M.H."/>
            <person name="Devos D.P."/>
            <person name="Kaster A.-K."/>
            <person name="Ovreas L."/>
            <person name="Rohde M."/>
            <person name="Galperin M.Y."/>
            <person name="Jogler C."/>
        </authorList>
    </citation>
    <scope>NUCLEOTIDE SEQUENCE [LARGE SCALE GENOMIC DNA]</scope>
    <source>
        <strain evidence="3 4">KOR42</strain>
    </source>
</reference>
<evidence type="ECO:0000259" key="2">
    <source>
        <dbReference type="Pfam" id="PF02272"/>
    </source>
</evidence>
<sequence>MPIDWQALADIISTHQRFVLTSHVRPDADAIGSEIGFAELLLQLGKDVRIVNPSATPNHLSFLDPDQRVVKIGQNVTPESVCDTDVHVVLDTSAWVQLGDVGKVLEKTPAKKVVIDHHVSSDDLGAVEFKDSSAAATGVLVSEFAEFMGQPSQGHQADALFAAIATDTGWYRFSNADGRTYRAAGRLIDSGVQPNDLYRELYERSSLAQLKLKAIMLNRVEVEFDGRLAHTFALRKDFSETKAHPADTDGMVNTCLTVEGVQAGFMLVQQLDGRIKASLRSRSDMDVAVIAEQFGGGGHQKAAGTMLPGPLETARETLLKAFADSFQQAPSPT</sequence>
<dbReference type="GO" id="GO:0003676">
    <property type="term" value="F:nucleic acid binding"/>
    <property type="evidence" value="ECO:0007669"/>
    <property type="project" value="InterPro"/>
</dbReference>
<comment type="caution">
    <text evidence="3">The sequence shown here is derived from an EMBL/GenBank/DDBJ whole genome shotgun (WGS) entry which is preliminary data.</text>
</comment>
<dbReference type="Pfam" id="PF02272">
    <property type="entry name" value="DHHA1"/>
    <property type="match status" value="1"/>
</dbReference>
<dbReference type="PANTHER" id="PTHR47618">
    <property type="entry name" value="BIFUNCTIONAL OLIGORIBONUCLEASE AND PAP PHOSPHATASE NRNA"/>
    <property type="match status" value="1"/>
</dbReference>
<dbReference type="InterPro" id="IPR051319">
    <property type="entry name" value="Oligoribo/pAp-PDE_c-di-AMP_PDE"/>
</dbReference>
<feature type="domain" description="DHHA1" evidence="2">
    <location>
        <begin position="240"/>
        <end position="325"/>
    </location>
</feature>
<proteinExistence type="predicted"/>
<protein>
    <submittedName>
        <fullName evidence="3">Bifunctional oligoribonuclease and PAP phosphatase NrnA</fullName>
        <ecNumber evidence="3">3.1.-.-</ecNumber>
    </submittedName>
</protein>
<dbReference type="Proteomes" id="UP000317243">
    <property type="component" value="Unassembled WGS sequence"/>
</dbReference>
<evidence type="ECO:0000313" key="3">
    <source>
        <dbReference type="EMBL" id="TWT55840.1"/>
    </source>
</evidence>
<dbReference type="PANTHER" id="PTHR47618:SF1">
    <property type="entry name" value="BIFUNCTIONAL OLIGORIBONUCLEASE AND PAP PHOSPHATASE NRNA"/>
    <property type="match status" value="1"/>
</dbReference>
<evidence type="ECO:0000259" key="1">
    <source>
        <dbReference type="Pfam" id="PF01368"/>
    </source>
</evidence>
<dbReference type="InterPro" id="IPR001667">
    <property type="entry name" value="DDH_dom"/>
</dbReference>
<keyword evidence="4" id="KW-1185">Reference proteome</keyword>
<evidence type="ECO:0000313" key="4">
    <source>
        <dbReference type="Proteomes" id="UP000317243"/>
    </source>
</evidence>
<name>A0A5C5WZ55_9PLAN</name>
<dbReference type="Gene3D" id="3.90.1640.10">
    <property type="entry name" value="inorganic pyrophosphatase (n-terminal core)"/>
    <property type="match status" value="1"/>
</dbReference>
<dbReference type="EC" id="3.1.-.-" evidence="3"/>
<dbReference type="SUPFAM" id="SSF64182">
    <property type="entry name" value="DHH phosphoesterases"/>
    <property type="match status" value="1"/>
</dbReference>
<dbReference type="RefSeq" id="WP_146510171.1">
    <property type="nucleotide sequence ID" value="NZ_SIHI01000002.1"/>
</dbReference>
<gene>
    <name evidence="3" type="primary">nrnA</name>
    <name evidence="3" type="ORF">KOR42_26510</name>
</gene>
<dbReference type="EMBL" id="SIHI01000002">
    <property type="protein sequence ID" value="TWT55840.1"/>
    <property type="molecule type" value="Genomic_DNA"/>
</dbReference>
<dbReference type="GO" id="GO:0016787">
    <property type="term" value="F:hydrolase activity"/>
    <property type="evidence" value="ECO:0007669"/>
    <property type="project" value="UniProtKB-KW"/>
</dbReference>
<organism evidence="3 4">
    <name type="scientific">Thalassoglobus neptunius</name>
    <dbReference type="NCBI Taxonomy" id="1938619"/>
    <lineage>
        <taxon>Bacteria</taxon>
        <taxon>Pseudomonadati</taxon>
        <taxon>Planctomycetota</taxon>
        <taxon>Planctomycetia</taxon>
        <taxon>Planctomycetales</taxon>
        <taxon>Planctomycetaceae</taxon>
        <taxon>Thalassoglobus</taxon>
    </lineage>
</organism>
<accession>A0A5C5WZ55</accession>
<feature type="domain" description="DDH" evidence="1">
    <location>
        <begin position="18"/>
        <end position="164"/>
    </location>
</feature>
<dbReference type="AlphaFoldDB" id="A0A5C5WZ55"/>
<dbReference type="OrthoDB" id="9803668at2"/>
<dbReference type="Pfam" id="PF01368">
    <property type="entry name" value="DHH"/>
    <property type="match status" value="1"/>
</dbReference>
<keyword evidence="3" id="KW-0378">Hydrolase</keyword>
<dbReference type="InterPro" id="IPR038763">
    <property type="entry name" value="DHH_sf"/>
</dbReference>
<dbReference type="InterPro" id="IPR003156">
    <property type="entry name" value="DHHA1_dom"/>
</dbReference>
<dbReference type="Gene3D" id="3.10.310.30">
    <property type="match status" value="1"/>
</dbReference>